<evidence type="ECO:0000313" key="2">
    <source>
        <dbReference type="EMBL" id="HIT75027.1"/>
    </source>
</evidence>
<dbReference type="CDD" id="cd05403">
    <property type="entry name" value="NT_KNTase_like"/>
    <property type="match status" value="1"/>
</dbReference>
<reference evidence="2" key="1">
    <citation type="submission" date="2020-10" db="EMBL/GenBank/DDBJ databases">
        <authorList>
            <person name="Gilroy R."/>
        </authorList>
    </citation>
    <scope>NUCLEOTIDE SEQUENCE</scope>
    <source>
        <strain evidence="2">ChiGjej1B1-24693</strain>
    </source>
</reference>
<evidence type="ECO:0000313" key="3">
    <source>
        <dbReference type="Proteomes" id="UP000886842"/>
    </source>
</evidence>
<reference evidence="2" key="2">
    <citation type="journal article" date="2021" name="PeerJ">
        <title>Extensive microbial diversity within the chicken gut microbiome revealed by metagenomics and culture.</title>
        <authorList>
            <person name="Gilroy R."/>
            <person name="Ravi A."/>
            <person name="Getino M."/>
            <person name="Pursley I."/>
            <person name="Horton D.L."/>
            <person name="Alikhan N.F."/>
            <person name="Baker D."/>
            <person name="Gharbi K."/>
            <person name="Hall N."/>
            <person name="Watson M."/>
            <person name="Adriaenssens E.M."/>
            <person name="Foster-Nyarko E."/>
            <person name="Jarju S."/>
            <person name="Secka A."/>
            <person name="Antonio M."/>
            <person name="Oren A."/>
            <person name="Chaudhuri R.R."/>
            <person name="La Ragione R."/>
            <person name="Hildebrand F."/>
            <person name="Pallen M.J."/>
        </authorList>
    </citation>
    <scope>NUCLEOTIDE SEQUENCE</scope>
    <source>
        <strain evidence="2">ChiGjej1B1-24693</strain>
    </source>
</reference>
<dbReference type="AlphaFoldDB" id="A0A9D1GXA8"/>
<organism evidence="2 3">
    <name type="scientific">Candidatus Avipropionibacterium avicola</name>
    <dbReference type="NCBI Taxonomy" id="2840701"/>
    <lineage>
        <taxon>Bacteria</taxon>
        <taxon>Bacillati</taxon>
        <taxon>Actinomycetota</taxon>
        <taxon>Actinomycetes</taxon>
        <taxon>Propionibacteriales</taxon>
        <taxon>Propionibacteriaceae</taxon>
        <taxon>Propionibacteriaceae incertae sedis</taxon>
        <taxon>Candidatus Avipropionibacterium</taxon>
    </lineage>
</organism>
<comment type="caution">
    <text evidence="2">The sequence shown here is derived from an EMBL/GenBank/DDBJ whole genome shotgun (WGS) entry which is preliminary data.</text>
</comment>
<proteinExistence type="predicted"/>
<protein>
    <submittedName>
        <fullName evidence="2">Nucleotidyltransferase domain-containing protein</fullName>
    </submittedName>
</protein>
<dbReference type="GO" id="GO:0016779">
    <property type="term" value="F:nucleotidyltransferase activity"/>
    <property type="evidence" value="ECO:0007669"/>
    <property type="project" value="InterPro"/>
</dbReference>
<dbReference type="InterPro" id="IPR043519">
    <property type="entry name" value="NT_sf"/>
</dbReference>
<dbReference type="Proteomes" id="UP000886842">
    <property type="component" value="Unassembled WGS sequence"/>
</dbReference>
<dbReference type="Pfam" id="PF01909">
    <property type="entry name" value="NTP_transf_2"/>
    <property type="match status" value="1"/>
</dbReference>
<accession>A0A9D1GXA8</accession>
<dbReference type="Gene3D" id="3.30.460.10">
    <property type="entry name" value="Beta Polymerase, domain 2"/>
    <property type="match status" value="1"/>
</dbReference>
<dbReference type="SUPFAM" id="SSF81301">
    <property type="entry name" value="Nucleotidyltransferase"/>
    <property type="match status" value="1"/>
</dbReference>
<evidence type="ECO:0000259" key="1">
    <source>
        <dbReference type="Pfam" id="PF01909"/>
    </source>
</evidence>
<name>A0A9D1GXA8_9ACTN</name>
<sequence>MPPHPGVTDDLLSRMADDLIGINGVSAVALGGSRARGDHAADSDHDLGVHYRRDQLDVAGLATVAEKWTGRPTPIAGPGQWGPWVDGGAWLRVADSPVDWILREVDRVEEQVRRAIAGDFAFHTQPGHPLGFLDVSYAGEVAIAVPLADPTSLLARWKRHLNPYPDALRAALVANTWQVEFVLGAARKGARREDSAYVVLCCTHAAMMCAHAWCAQAGVWVTNEKGLIPGVAQLPVETGTFSRDVQEILGHLGSSGSELHKGIDDLQDVLGAAIRHLSESDPRGQ</sequence>
<gene>
    <name evidence="2" type="ORF">IAA98_05530</name>
</gene>
<dbReference type="InterPro" id="IPR002934">
    <property type="entry name" value="Polymerase_NTP_transf_dom"/>
</dbReference>
<feature type="domain" description="Polymerase nucleotidyl transferase" evidence="1">
    <location>
        <begin position="22"/>
        <end position="54"/>
    </location>
</feature>
<dbReference type="EMBL" id="DVLP01000167">
    <property type="protein sequence ID" value="HIT75027.1"/>
    <property type="molecule type" value="Genomic_DNA"/>
</dbReference>